<evidence type="ECO:0000256" key="7">
    <source>
        <dbReference type="ARBA" id="ARBA00023196"/>
    </source>
</evidence>
<comment type="subcellular location">
    <subcellularLocation>
        <location evidence="9">Cell membrane</location>
        <topology evidence="9">Peripheral membrane protein</topology>
    </subcellularLocation>
    <subcellularLocation>
        <location evidence="2">Endomembrane system</location>
        <topology evidence="2">Peripheral membrane protein</topology>
    </subcellularLocation>
</comment>
<dbReference type="RefSeq" id="WP_067773509.1">
    <property type="nucleotide sequence ID" value="NZ_JACVVN010000013.1"/>
</dbReference>
<protein>
    <recommendedName>
        <fullName evidence="9">ATP synthase epsilon chain</fullName>
    </recommendedName>
    <alternativeName>
        <fullName evidence="9">ATP synthase F1 sector epsilon subunit</fullName>
    </alternativeName>
    <alternativeName>
        <fullName evidence="9">F-ATPase epsilon subunit</fullName>
    </alternativeName>
</protein>
<evidence type="ECO:0000313" key="12">
    <source>
        <dbReference type="EMBL" id="SEH86946.1"/>
    </source>
</evidence>
<keyword evidence="6 9" id="KW-0472">Membrane</keyword>
<keyword evidence="8 9" id="KW-0066">ATP synthesis</keyword>
<dbReference type="InterPro" id="IPR001469">
    <property type="entry name" value="ATP_synth_F1_dsu/esu"/>
</dbReference>
<feature type="domain" description="ATP synthase F1 complex delta/epsilon subunit N-terminal" evidence="11">
    <location>
        <begin position="3"/>
        <end position="81"/>
    </location>
</feature>
<dbReference type="GO" id="GO:0012505">
    <property type="term" value="C:endomembrane system"/>
    <property type="evidence" value="ECO:0007669"/>
    <property type="project" value="UniProtKB-SubCell"/>
</dbReference>
<keyword evidence="4 9" id="KW-0813">Transport</keyword>
<keyword evidence="5 9" id="KW-0406">Ion transport</keyword>
<reference evidence="13" key="1">
    <citation type="submission" date="2016-09" db="EMBL/GenBank/DDBJ databases">
        <authorList>
            <person name="Koehorst J."/>
        </authorList>
    </citation>
    <scope>NUCLEOTIDE SEQUENCE [LARGE SCALE GENOMIC DNA]</scope>
</reference>
<comment type="similarity">
    <text evidence="3 9 10">Belongs to the ATPase epsilon chain family.</text>
</comment>
<evidence type="ECO:0000256" key="8">
    <source>
        <dbReference type="ARBA" id="ARBA00023310"/>
    </source>
</evidence>
<dbReference type="SUPFAM" id="SSF51344">
    <property type="entry name" value="Epsilon subunit of F1F0-ATP synthase N-terminal domain"/>
    <property type="match status" value="1"/>
</dbReference>
<dbReference type="GO" id="GO:0045259">
    <property type="term" value="C:proton-transporting ATP synthase complex"/>
    <property type="evidence" value="ECO:0007669"/>
    <property type="project" value="UniProtKB-KW"/>
</dbReference>
<dbReference type="Pfam" id="PF02823">
    <property type="entry name" value="ATP-synt_DE_N"/>
    <property type="match status" value="1"/>
</dbReference>
<dbReference type="STRING" id="1679444.PYTT_1334"/>
<evidence type="ECO:0000256" key="1">
    <source>
        <dbReference type="ARBA" id="ARBA00003543"/>
    </source>
</evidence>
<gene>
    <name evidence="9" type="primary">atpC</name>
    <name evidence="12" type="ORF">PYTT_1334</name>
</gene>
<dbReference type="GO" id="GO:0005886">
    <property type="term" value="C:plasma membrane"/>
    <property type="evidence" value="ECO:0007669"/>
    <property type="project" value="UniProtKB-SubCell"/>
</dbReference>
<dbReference type="OrthoDB" id="9804110at2"/>
<dbReference type="AlphaFoldDB" id="A0A1C7PDQ1"/>
<evidence type="ECO:0000256" key="5">
    <source>
        <dbReference type="ARBA" id="ARBA00023065"/>
    </source>
</evidence>
<comment type="function">
    <text evidence="1 9">Produces ATP from ADP in the presence of a proton gradient across the membrane.</text>
</comment>
<dbReference type="Gene3D" id="2.60.15.10">
    <property type="entry name" value="F0F1 ATP synthase delta/epsilon subunit, N-terminal"/>
    <property type="match status" value="1"/>
</dbReference>
<evidence type="ECO:0000256" key="9">
    <source>
        <dbReference type="HAMAP-Rule" id="MF_00530"/>
    </source>
</evidence>
<name>A0A1C7PDQ1_9BACT</name>
<evidence type="ECO:0000259" key="11">
    <source>
        <dbReference type="Pfam" id="PF02823"/>
    </source>
</evidence>
<dbReference type="InterPro" id="IPR020546">
    <property type="entry name" value="ATP_synth_F1_dsu/esu_N"/>
</dbReference>
<dbReference type="PANTHER" id="PTHR13822:SF10">
    <property type="entry name" value="ATP SYNTHASE EPSILON CHAIN, CHLOROPLASTIC"/>
    <property type="match status" value="1"/>
</dbReference>
<accession>A0A1C7PDQ1</accession>
<keyword evidence="9" id="KW-1003">Cell membrane</keyword>
<dbReference type="Proteomes" id="UP000176204">
    <property type="component" value="Chromosome I"/>
</dbReference>
<organism evidence="12 13">
    <name type="scientific">Akkermansia glycaniphila</name>
    <dbReference type="NCBI Taxonomy" id="1679444"/>
    <lineage>
        <taxon>Bacteria</taxon>
        <taxon>Pseudomonadati</taxon>
        <taxon>Verrucomicrobiota</taxon>
        <taxon>Verrucomicrobiia</taxon>
        <taxon>Verrucomicrobiales</taxon>
        <taxon>Akkermansiaceae</taxon>
        <taxon>Akkermansia</taxon>
    </lineage>
</organism>
<keyword evidence="13" id="KW-1185">Reference proteome</keyword>
<dbReference type="NCBIfam" id="TIGR01216">
    <property type="entry name" value="ATP_synt_epsi"/>
    <property type="match status" value="1"/>
</dbReference>
<evidence type="ECO:0000256" key="6">
    <source>
        <dbReference type="ARBA" id="ARBA00023136"/>
    </source>
</evidence>
<dbReference type="InterPro" id="IPR036771">
    <property type="entry name" value="ATPsynth_dsu/esu_N"/>
</dbReference>
<dbReference type="GO" id="GO:0005524">
    <property type="term" value="F:ATP binding"/>
    <property type="evidence" value="ECO:0007669"/>
    <property type="project" value="UniProtKB-UniRule"/>
</dbReference>
<dbReference type="EMBL" id="LT629973">
    <property type="protein sequence ID" value="SEH86946.1"/>
    <property type="molecule type" value="Genomic_DNA"/>
</dbReference>
<keyword evidence="7 9" id="KW-0139">CF(1)</keyword>
<comment type="subunit">
    <text evidence="9 10">F-type ATPases have 2 components, CF(1) - the catalytic core - and CF(0) - the membrane proton channel. CF(1) has five subunits: alpha(3), beta(3), gamma(1), delta(1), epsilon(1). CF(0) has three main subunits: a, b and c.</text>
</comment>
<dbReference type="KEGG" id="agl:PYTT_1334"/>
<evidence type="ECO:0000256" key="2">
    <source>
        <dbReference type="ARBA" id="ARBA00004184"/>
    </source>
</evidence>
<evidence type="ECO:0000256" key="4">
    <source>
        <dbReference type="ARBA" id="ARBA00022448"/>
    </source>
</evidence>
<dbReference type="PANTHER" id="PTHR13822">
    <property type="entry name" value="ATP SYNTHASE DELTA/EPSILON CHAIN"/>
    <property type="match status" value="1"/>
</dbReference>
<evidence type="ECO:0000256" key="3">
    <source>
        <dbReference type="ARBA" id="ARBA00005712"/>
    </source>
</evidence>
<sequence>MSLHFKIITPDRTALEAEVDNIVVPGALGEMEVLTQHSNLITIIIPGELRYRMAGSGEEHQLVVGSGVFQIEHDRVILTTDLALETSDIDEKSVEEAIAAAQEALRQQEKLTVEERRRLDTNLAKQLAILEFNRKYKR</sequence>
<evidence type="ECO:0000256" key="10">
    <source>
        <dbReference type="RuleBase" id="RU003656"/>
    </source>
</evidence>
<evidence type="ECO:0000313" key="13">
    <source>
        <dbReference type="Proteomes" id="UP000176204"/>
    </source>
</evidence>
<dbReference type="HAMAP" id="MF_00530">
    <property type="entry name" value="ATP_synth_epsil_bac"/>
    <property type="match status" value="1"/>
</dbReference>
<dbReference type="GO" id="GO:0046933">
    <property type="term" value="F:proton-transporting ATP synthase activity, rotational mechanism"/>
    <property type="evidence" value="ECO:0007669"/>
    <property type="project" value="UniProtKB-UniRule"/>
</dbReference>
<keyword evidence="9" id="KW-0375">Hydrogen ion transport</keyword>
<dbReference type="CDD" id="cd12152">
    <property type="entry name" value="F1-ATPase_delta"/>
    <property type="match status" value="1"/>
</dbReference>
<proteinExistence type="inferred from homology"/>